<dbReference type="CDD" id="cd10918">
    <property type="entry name" value="CE4_NodB_like_5s_6s"/>
    <property type="match status" value="1"/>
</dbReference>
<evidence type="ECO:0000313" key="4">
    <source>
        <dbReference type="EMBL" id="EDP97862.1"/>
    </source>
</evidence>
<reference evidence="4 5" key="1">
    <citation type="journal article" date="2011" name="J. Bacteriol.">
        <title>Genome sequence of the algicidal bacterium Kordia algicida OT-1.</title>
        <authorList>
            <person name="Lee H.S."/>
            <person name="Kang S.G."/>
            <person name="Kwon K.K."/>
            <person name="Lee J.H."/>
            <person name="Kim S.J."/>
        </authorList>
    </citation>
    <scope>NUCLEOTIDE SEQUENCE [LARGE SCALE GENOMIC DNA]</scope>
    <source>
        <strain evidence="4 5">OT-1</strain>
    </source>
</reference>
<dbReference type="SUPFAM" id="SSF88713">
    <property type="entry name" value="Glycoside hydrolase/deacetylase"/>
    <property type="match status" value="1"/>
</dbReference>
<dbReference type="PANTHER" id="PTHR34216:SF3">
    <property type="entry name" value="POLY-BETA-1,6-N-ACETYL-D-GLUCOSAMINE N-DEACETYLASE"/>
    <property type="match status" value="1"/>
</dbReference>
<evidence type="ECO:0000259" key="3">
    <source>
        <dbReference type="PROSITE" id="PS51677"/>
    </source>
</evidence>
<protein>
    <submittedName>
        <fullName evidence="4">Predicted xylanase/chitin deacetilase</fullName>
    </submittedName>
</protein>
<keyword evidence="4" id="KW-0378">Hydrolase</keyword>
<dbReference type="InterPro" id="IPR002509">
    <property type="entry name" value="NODB_dom"/>
</dbReference>
<dbReference type="GO" id="GO:0016798">
    <property type="term" value="F:hydrolase activity, acting on glycosyl bonds"/>
    <property type="evidence" value="ECO:0007669"/>
    <property type="project" value="UniProtKB-KW"/>
</dbReference>
<dbReference type="EMBL" id="ABIB01000001">
    <property type="protein sequence ID" value="EDP97862.1"/>
    <property type="molecule type" value="Genomic_DNA"/>
</dbReference>
<dbReference type="PROSITE" id="PS51677">
    <property type="entry name" value="NODB"/>
    <property type="match status" value="1"/>
</dbReference>
<accession>A9DIA1</accession>
<evidence type="ECO:0000256" key="2">
    <source>
        <dbReference type="ARBA" id="ARBA00022729"/>
    </source>
</evidence>
<sequence>MPKLPILMYHAVTTKVSESIGLTIATENLEAQFRYLKENGYTSLHFGDLQQMKSPSDFPEKAVIITFDDVYVNQLELAYPLLQKYGLKACFYIPFQYVDGVDEWNTGKIKLMSVDQLKSMDEATIELGLHSFSHKKYDELSEATINEDFEKCKAFIVENQLNVSNVLAYPYGKYPRKNPAQQTFFETLHKHKVAFGLRIGNRVNKYPFKNNYEVQRLDIKGEDSLKKFKSKLRRGKSFFSNTKSLRNNR</sequence>
<feature type="domain" description="NodB homology" evidence="3">
    <location>
        <begin position="61"/>
        <end position="249"/>
    </location>
</feature>
<dbReference type="PANTHER" id="PTHR34216">
    <property type="match status" value="1"/>
</dbReference>
<organism evidence="4 5">
    <name type="scientific">Kordia algicida OT-1</name>
    <dbReference type="NCBI Taxonomy" id="391587"/>
    <lineage>
        <taxon>Bacteria</taxon>
        <taxon>Pseudomonadati</taxon>
        <taxon>Bacteroidota</taxon>
        <taxon>Flavobacteriia</taxon>
        <taxon>Flavobacteriales</taxon>
        <taxon>Flavobacteriaceae</taxon>
        <taxon>Kordia</taxon>
    </lineage>
</organism>
<dbReference type="GO" id="GO:0045493">
    <property type="term" value="P:xylan catabolic process"/>
    <property type="evidence" value="ECO:0007669"/>
    <property type="project" value="UniProtKB-KW"/>
</dbReference>
<evidence type="ECO:0000313" key="5">
    <source>
        <dbReference type="Proteomes" id="UP000002945"/>
    </source>
</evidence>
<dbReference type="GO" id="GO:0016810">
    <property type="term" value="F:hydrolase activity, acting on carbon-nitrogen (but not peptide) bonds"/>
    <property type="evidence" value="ECO:0007669"/>
    <property type="project" value="InterPro"/>
</dbReference>
<name>A9DIA1_9FLAO</name>
<dbReference type="Pfam" id="PF01522">
    <property type="entry name" value="Polysacc_deac_1"/>
    <property type="match status" value="1"/>
</dbReference>
<dbReference type="AlphaFoldDB" id="A9DIA1"/>
<comment type="subcellular location">
    <subcellularLocation>
        <location evidence="1">Secreted</location>
    </subcellularLocation>
</comment>
<proteinExistence type="predicted"/>
<keyword evidence="4" id="KW-0858">Xylan degradation</keyword>
<dbReference type="STRING" id="391587.KAOT1_11632"/>
<evidence type="ECO:0000256" key="1">
    <source>
        <dbReference type="ARBA" id="ARBA00004613"/>
    </source>
</evidence>
<keyword evidence="4" id="KW-0326">Glycosidase</keyword>
<dbReference type="InterPro" id="IPR051398">
    <property type="entry name" value="Polysacch_Deacetylase"/>
</dbReference>
<dbReference type="Gene3D" id="3.20.20.370">
    <property type="entry name" value="Glycoside hydrolase/deacetylase"/>
    <property type="match status" value="1"/>
</dbReference>
<dbReference type="Proteomes" id="UP000002945">
    <property type="component" value="Unassembled WGS sequence"/>
</dbReference>
<dbReference type="HOGENOM" id="CLU_030024_3_3_10"/>
<gene>
    <name evidence="4" type="ORF">KAOT1_11632</name>
</gene>
<dbReference type="InterPro" id="IPR011330">
    <property type="entry name" value="Glyco_hydro/deAcase_b/a-brl"/>
</dbReference>
<keyword evidence="4" id="KW-0119">Carbohydrate metabolism</keyword>
<dbReference type="eggNOG" id="COG0726">
    <property type="taxonomic scope" value="Bacteria"/>
</dbReference>
<keyword evidence="5" id="KW-1185">Reference proteome</keyword>
<dbReference type="GO" id="GO:0005576">
    <property type="term" value="C:extracellular region"/>
    <property type="evidence" value="ECO:0007669"/>
    <property type="project" value="UniProtKB-SubCell"/>
</dbReference>
<keyword evidence="4" id="KW-0624">Polysaccharide degradation</keyword>
<keyword evidence="2" id="KW-0732">Signal</keyword>
<dbReference type="RefSeq" id="WP_007094876.1">
    <property type="nucleotide sequence ID" value="NZ_DS544873.1"/>
</dbReference>
<comment type="caution">
    <text evidence="4">The sequence shown here is derived from an EMBL/GenBank/DDBJ whole genome shotgun (WGS) entry which is preliminary data.</text>
</comment>